<dbReference type="PANTHER" id="PTHR43876:SF7">
    <property type="entry name" value="UBIQUINONE BIOSYNTHESIS MONOOXYGENASE COQ6, MITOCHONDRIAL"/>
    <property type="match status" value="1"/>
</dbReference>
<keyword evidence="9 11" id="KW-0496">Mitochondrion</keyword>
<dbReference type="PROSITE" id="PS01304">
    <property type="entry name" value="UBIH"/>
    <property type="match status" value="1"/>
</dbReference>
<evidence type="ECO:0000313" key="13">
    <source>
        <dbReference type="EMBL" id="KAG5647914.1"/>
    </source>
</evidence>
<comment type="cofactor">
    <cofactor evidence="1 11">
        <name>FAD</name>
        <dbReference type="ChEBI" id="CHEBI:57692"/>
    </cofactor>
</comment>
<dbReference type="GO" id="GO:0016712">
    <property type="term" value="F:oxidoreductase activity, acting on paired donors, with incorporation or reduction of molecular oxygen, reduced flavin or flavoprotein as one donor, and incorporation of one atom of oxygen"/>
    <property type="evidence" value="ECO:0007669"/>
    <property type="project" value="UniProtKB-UniRule"/>
</dbReference>
<evidence type="ECO:0000256" key="9">
    <source>
        <dbReference type="ARBA" id="ARBA00023128"/>
    </source>
</evidence>
<dbReference type="InterPro" id="IPR018168">
    <property type="entry name" value="Ubi_Hdrlase_CS"/>
</dbReference>
<evidence type="ECO:0000256" key="6">
    <source>
        <dbReference type="ARBA" id="ARBA00022827"/>
    </source>
</evidence>
<dbReference type="EMBL" id="JABCKV010000006">
    <property type="protein sequence ID" value="KAG5647914.1"/>
    <property type="molecule type" value="Genomic_DNA"/>
</dbReference>
<dbReference type="SUPFAM" id="SSF51905">
    <property type="entry name" value="FAD/NAD(P)-binding domain"/>
    <property type="match status" value="1"/>
</dbReference>
<keyword evidence="6 11" id="KW-0274">FAD</keyword>
<dbReference type="InterPro" id="IPR002938">
    <property type="entry name" value="FAD-bd"/>
</dbReference>
<dbReference type="InterPro" id="IPR000689">
    <property type="entry name" value="UbQ_mOase_COQ6"/>
</dbReference>
<dbReference type="PANTHER" id="PTHR43876">
    <property type="entry name" value="UBIQUINONE BIOSYNTHESIS MONOOXYGENASE COQ6, MITOCHONDRIAL"/>
    <property type="match status" value="1"/>
</dbReference>
<dbReference type="PRINTS" id="PR00420">
    <property type="entry name" value="RNGMNOXGNASE"/>
</dbReference>
<comment type="pathway">
    <text evidence="11">Cofactor biosynthesis; ubiquinone biosynthesis.</text>
</comment>
<gene>
    <name evidence="11" type="primary">COQ6</name>
    <name evidence="13" type="ORF">DXG03_007838</name>
</gene>
<dbReference type="EC" id="1.14.15.45" evidence="11"/>
<reference evidence="13" key="1">
    <citation type="submission" date="2020-07" db="EMBL/GenBank/DDBJ databases">
        <authorList>
            <person name="Nieuwenhuis M."/>
            <person name="Van De Peppel L.J.J."/>
        </authorList>
    </citation>
    <scope>NUCLEOTIDE SEQUENCE</scope>
    <source>
        <strain evidence="13">AP01</strain>
        <tissue evidence="13">Mycelium</tissue>
    </source>
</reference>
<comment type="function">
    <text evidence="11">FAD-dependent monooxygenase required for two non-consecutive steps during ubiquinone biosynthesis. Required for the C5-ring hydroxylation during ubiquinone biosynthesis by catalyzing the hydroxylation of 4-hydroxy-3-(all-trans-polyprenyl)benzoic acid to 3,4-dihydroxy-5-(all-trans-polyprenyl)benzoic acid. Also acts downstream of coq4, for the C1-hydroxylation during ubiquinone biosynthesis by catalyzing the hydroxylation of 2-methoxy-6-(all-trans-polyprenyl)phenol to 2-methoxy-6-(all-trans-polyprenyl)benzene-1,4-diol. The electrons required for the hydroxylation reaction are funneled indirectly to coq6 from NADPH via a ferredoxin/ferredoxin reductase system.</text>
</comment>
<dbReference type="GO" id="GO:0071949">
    <property type="term" value="F:FAD binding"/>
    <property type="evidence" value="ECO:0007669"/>
    <property type="project" value="InterPro"/>
</dbReference>
<comment type="caution">
    <text evidence="13">The sequence shown here is derived from an EMBL/GenBank/DDBJ whole genome shotgun (WGS) entry which is preliminary data.</text>
</comment>
<keyword evidence="7 11" id="KW-0560">Oxidoreductase</keyword>
<evidence type="ECO:0000256" key="11">
    <source>
        <dbReference type="HAMAP-Rule" id="MF_03193"/>
    </source>
</evidence>
<protein>
    <recommendedName>
        <fullName evidence="11">Ubiquinone biosynthesis monooxygenase COQ6, mitochondrial</fullName>
        <ecNumber evidence="11">1.14.15.45</ecNumber>
    </recommendedName>
    <alternativeName>
        <fullName evidence="11">2-methoxy-6-polyprenolphenol 4-hydroxylase</fullName>
        <ecNumber evidence="11">1.14.15.46</ecNumber>
    </alternativeName>
</protein>
<dbReference type="HAMAP" id="MF_03193">
    <property type="entry name" value="COQ6_monooxygenase"/>
    <property type="match status" value="1"/>
</dbReference>
<name>A0A9P7GE66_9AGAR</name>
<dbReference type="FunFam" id="3.50.50.60:FF:000021">
    <property type="entry name" value="Ubiquinone biosynthesis monooxygenase COQ6"/>
    <property type="match status" value="1"/>
</dbReference>
<dbReference type="GO" id="GO:0120538">
    <property type="term" value="F:2-methoxy-6-polyprenolphenol 4-hydroxylase activity"/>
    <property type="evidence" value="ECO:0007669"/>
    <property type="project" value="UniProtKB-EC"/>
</dbReference>
<dbReference type="InterPro" id="IPR036188">
    <property type="entry name" value="FAD/NAD-bd_sf"/>
</dbReference>
<evidence type="ECO:0000256" key="10">
    <source>
        <dbReference type="ARBA" id="ARBA00023136"/>
    </source>
</evidence>
<feature type="domain" description="FAD-binding" evidence="12">
    <location>
        <begin position="183"/>
        <end position="333"/>
    </location>
</feature>
<dbReference type="Pfam" id="PF01494">
    <property type="entry name" value="FAD_binding_3"/>
    <property type="match status" value="2"/>
</dbReference>
<evidence type="ECO:0000256" key="8">
    <source>
        <dbReference type="ARBA" id="ARBA00023033"/>
    </source>
</evidence>
<dbReference type="GO" id="GO:0106364">
    <property type="term" value="F:4-hydroxy-3-all-trans-polyprenylbenzoate oxygenase activity"/>
    <property type="evidence" value="ECO:0007669"/>
    <property type="project" value="UniProtKB-EC"/>
</dbReference>
<evidence type="ECO:0000256" key="3">
    <source>
        <dbReference type="ARBA" id="ARBA00022630"/>
    </source>
</evidence>
<feature type="domain" description="FAD-binding" evidence="12">
    <location>
        <begin position="435"/>
        <end position="474"/>
    </location>
</feature>
<comment type="subunit">
    <text evidence="11">Component of a multi-subunit COQ enzyme complex, composed of at least COQ3, COQ4, COQ5, COQ6, COQ7 and COQ9.</text>
</comment>
<keyword evidence="14" id="KW-1185">Reference proteome</keyword>
<comment type="subcellular location">
    <subcellularLocation>
        <location evidence="11">Mitochondrion inner membrane</location>
        <topology evidence="11">Peripheral membrane protein</topology>
        <orientation evidence="11">Matrix side</orientation>
    </subcellularLocation>
</comment>
<comment type="catalytic activity">
    <reaction evidence="11">
        <text>a 4-hydroxy-3-(all-trans-polyprenyl)benzoate + 2 reduced [2Fe-2S]-[ferredoxin] + O2 + 2 H(+) = a 3,4-dihydroxy-5-(all-trans-polyprenyl)benzoate + 2 oxidized [2Fe-2S]-[ferredoxin] + H2O</text>
        <dbReference type="Rhea" id="RHEA:81195"/>
        <dbReference type="Rhea" id="RHEA-COMP:9514"/>
        <dbReference type="Rhea" id="RHEA-COMP:10000"/>
        <dbReference type="Rhea" id="RHEA-COMP:10001"/>
        <dbReference type="Rhea" id="RHEA-COMP:10930"/>
        <dbReference type="ChEBI" id="CHEBI:15377"/>
        <dbReference type="ChEBI" id="CHEBI:15378"/>
        <dbReference type="ChEBI" id="CHEBI:15379"/>
        <dbReference type="ChEBI" id="CHEBI:33737"/>
        <dbReference type="ChEBI" id="CHEBI:33738"/>
        <dbReference type="ChEBI" id="CHEBI:64694"/>
        <dbReference type="ChEBI" id="CHEBI:78396"/>
        <dbReference type="EC" id="1.14.15.45"/>
    </reaction>
</comment>
<evidence type="ECO:0000256" key="4">
    <source>
        <dbReference type="ARBA" id="ARBA00022688"/>
    </source>
</evidence>
<dbReference type="Proteomes" id="UP000775547">
    <property type="component" value="Unassembled WGS sequence"/>
</dbReference>
<dbReference type="InterPro" id="IPR051205">
    <property type="entry name" value="UbiH/COQ6_monooxygenase"/>
</dbReference>
<dbReference type="OrthoDB" id="683240at2759"/>
<dbReference type="GO" id="GO:0031314">
    <property type="term" value="C:extrinsic component of mitochondrial inner membrane"/>
    <property type="evidence" value="ECO:0007669"/>
    <property type="project" value="UniProtKB-UniRule"/>
</dbReference>
<evidence type="ECO:0000256" key="5">
    <source>
        <dbReference type="ARBA" id="ARBA00022792"/>
    </source>
</evidence>
<dbReference type="AlphaFoldDB" id="A0A9P7GE66"/>
<sequence>MALAGTSRTYCLNARNARSLQGILPSFLTRSFSTTNNEPHEECDVVIVGGGPAGLSLAGALGTLNFGRKDIVLVWTETVKGSSRSARENLRITLVEGGDLSKVREWSPPLGTYSNRVVSLTNTSQSFLKDMGAGSHVDTQRTAPIEEMQVWDGVSDARITFSASEIGLSRPHEGMARLTEILNLQRGLLHHLDTLPTVQLLEKTKVSSIIRDAESSGGWPLVHLDNGRILRARLLVGADGFNSPVRAYAQIPSFGWSYDTQGIVATMVHPPRGAFQGPNTTAYQRFLPTGPIAFLPLSPTASSLVWSTRPHIAAALTKSEPAVLASMINAAFRLPELSLRYLYDRLIEAHAAGTPLTAAQLQSEIQWRESSHGIDPNSAYASASVRAVADTAAGVPAADSEMVPPLVTSLQPGTVATFPLRFNHTESYIGEGAGSRTVLVGDAAHTVHPLAGQGLNMGLADVECLTRCIEDALEKGGDVGSYTALLPYAQERYFENHTLMGTVDKLHKLYTTTSEPIVWARSVGVEVLNEFDSVKAALMMTAGARDHKVDPTAAGWNMAAKGVEGLAASVNTAKLIGGGLGGMVGAGLQSLLKTALSTRPPPPASGH</sequence>
<reference evidence="13" key="2">
    <citation type="submission" date="2021-10" db="EMBL/GenBank/DDBJ databases">
        <title>Phylogenomics reveals ancestral predisposition of the termite-cultivated fungus Termitomyces towards a domesticated lifestyle.</title>
        <authorList>
            <person name="Auxier B."/>
            <person name="Grum-Grzhimaylo A."/>
            <person name="Cardenas M.E."/>
            <person name="Lodge J.D."/>
            <person name="Laessoe T."/>
            <person name="Pedersen O."/>
            <person name="Smith M.E."/>
            <person name="Kuyper T.W."/>
            <person name="Franco-Molano E.A."/>
            <person name="Baroni T.J."/>
            <person name="Aanen D.K."/>
        </authorList>
    </citation>
    <scope>NUCLEOTIDE SEQUENCE</scope>
    <source>
        <strain evidence="13">AP01</strain>
        <tissue evidence="13">Mycelium</tissue>
    </source>
</reference>
<dbReference type="Gene3D" id="3.50.50.60">
    <property type="entry name" value="FAD/NAD(P)-binding domain"/>
    <property type="match status" value="2"/>
</dbReference>
<dbReference type="InterPro" id="IPR010971">
    <property type="entry name" value="UbiH/COQ6"/>
</dbReference>
<dbReference type="NCBIfam" id="TIGR01988">
    <property type="entry name" value="Ubi-OHases"/>
    <property type="match status" value="1"/>
</dbReference>
<comment type="similarity">
    <text evidence="2 11">Belongs to the UbiH/COQ6 family.</text>
</comment>
<keyword evidence="8 11" id="KW-0503">Monooxygenase</keyword>
<evidence type="ECO:0000259" key="12">
    <source>
        <dbReference type="Pfam" id="PF01494"/>
    </source>
</evidence>
<keyword evidence="5 11" id="KW-0999">Mitochondrion inner membrane</keyword>
<comment type="catalytic activity">
    <reaction evidence="11">
        <text>a 2-methoxy-6-(all-trans-polyprenyl)phenol + 2 reduced [2Fe-2S]-[ferredoxin] + O2 + 2 H(+) = a 2-methoxy-6-(all-trans-polyprenyl)benzene-1,4-diol + 2 oxidized [2Fe-2S]-[ferredoxin] + H2O</text>
        <dbReference type="Rhea" id="RHEA:81183"/>
        <dbReference type="Rhea" id="RHEA-COMP:9551"/>
        <dbReference type="Rhea" id="RHEA-COMP:10000"/>
        <dbReference type="Rhea" id="RHEA-COMP:10001"/>
        <dbReference type="Rhea" id="RHEA-COMP:10858"/>
        <dbReference type="ChEBI" id="CHEBI:15377"/>
        <dbReference type="ChEBI" id="CHEBI:15378"/>
        <dbReference type="ChEBI" id="CHEBI:15379"/>
        <dbReference type="ChEBI" id="CHEBI:33737"/>
        <dbReference type="ChEBI" id="CHEBI:33738"/>
        <dbReference type="ChEBI" id="CHEBI:62731"/>
        <dbReference type="ChEBI" id="CHEBI:84166"/>
        <dbReference type="EC" id="1.14.15.46"/>
    </reaction>
</comment>
<dbReference type="EC" id="1.14.15.46" evidence="11"/>
<organism evidence="13 14">
    <name type="scientific">Asterophora parasitica</name>
    <dbReference type="NCBI Taxonomy" id="117018"/>
    <lineage>
        <taxon>Eukaryota</taxon>
        <taxon>Fungi</taxon>
        <taxon>Dikarya</taxon>
        <taxon>Basidiomycota</taxon>
        <taxon>Agaricomycotina</taxon>
        <taxon>Agaricomycetes</taxon>
        <taxon>Agaricomycetidae</taxon>
        <taxon>Agaricales</taxon>
        <taxon>Tricholomatineae</taxon>
        <taxon>Lyophyllaceae</taxon>
        <taxon>Asterophora</taxon>
    </lineage>
</organism>
<accession>A0A9P7GE66</accession>
<proteinExistence type="inferred from homology"/>
<keyword evidence="3 11" id="KW-0285">Flavoprotein</keyword>
<evidence type="ECO:0000313" key="14">
    <source>
        <dbReference type="Proteomes" id="UP000775547"/>
    </source>
</evidence>
<keyword evidence="4 11" id="KW-0831">Ubiquinone biosynthesis</keyword>
<evidence type="ECO:0000256" key="1">
    <source>
        <dbReference type="ARBA" id="ARBA00001974"/>
    </source>
</evidence>
<evidence type="ECO:0000256" key="7">
    <source>
        <dbReference type="ARBA" id="ARBA00023002"/>
    </source>
</evidence>
<evidence type="ECO:0000256" key="2">
    <source>
        <dbReference type="ARBA" id="ARBA00005349"/>
    </source>
</evidence>
<keyword evidence="10 11" id="KW-0472">Membrane</keyword>